<sequence length="114" mass="12758">MSIFASLYMDEDMSALVATLLRSRGLDVTTVPEQSTLGKTDSEQLEFAASLGRCLVTHNRVDFERLHLQFIEEGREHCGIIVVPQKTAYEVVQRVSVLVNTLTVDSINNQLLYA</sequence>
<evidence type="ECO:0000313" key="2">
    <source>
        <dbReference type="EMBL" id="AKV66469.1"/>
    </source>
</evidence>
<dbReference type="PATRIC" id="fig|1638788.3.peg.1299"/>
<dbReference type="RefSeq" id="WP_004162992.1">
    <property type="nucleotide sequence ID" value="NZ_CP011339.1"/>
</dbReference>
<keyword evidence="3" id="KW-1185">Reference proteome</keyword>
<dbReference type="AlphaFoldDB" id="A0A0K1RX50"/>
<reference evidence="2 3" key="1">
    <citation type="journal article" date="2016" name="Stand. Genomic Sci.">
        <title>Complete genome sequence and genomic characterization of Microcystis panniformis FACHB 1757 by third-generation sequencing.</title>
        <authorList>
            <person name="Zhang J.Y."/>
            <person name="Guan R."/>
            <person name="Zhang H.J."/>
            <person name="Li H."/>
            <person name="Xiao P."/>
            <person name="Yu G.L."/>
            <person name="Du L."/>
            <person name="Cao D.M."/>
            <person name="Zhu B.C."/>
            <person name="Li R.H."/>
            <person name="Lu Z.H."/>
        </authorList>
    </citation>
    <scope>NUCLEOTIDE SEQUENCE [LARGE SCALE GENOMIC DNA]</scope>
    <source>
        <strain evidence="2 3">FACHB-1757</strain>
    </source>
</reference>
<name>A0A0K1RX50_9CHRO</name>
<organism evidence="2 3">
    <name type="scientific">Microcystis panniformis FACHB-1757</name>
    <dbReference type="NCBI Taxonomy" id="1638788"/>
    <lineage>
        <taxon>Bacteria</taxon>
        <taxon>Bacillati</taxon>
        <taxon>Cyanobacteriota</taxon>
        <taxon>Cyanophyceae</taxon>
        <taxon>Oscillatoriophycideae</taxon>
        <taxon>Chroococcales</taxon>
        <taxon>Microcystaceae</taxon>
        <taxon>Microcystis</taxon>
    </lineage>
</organism>
<protein>
    <recommendedName>
        <fullName evidence="1">DUF5615 domain-containing protein</fullName>
    </recommendedName>
</protein>
<accession>A0A0K1RX50</accession>
<dbReference type="KEGG" id="mpk:VL20_1294"/>
<dbReference type="InterPro" id="IPR041049">
    <property type="entry name" value="DUF5615"/>
</dbReference>
<dbReference type="Pfam" id="PF18480">
    <property type="entry name" value="DUF5615"/>
    <property type="match status" value="1"/>
</dbReference>
<evidence type="ECO:0000259" key="1">
    <source>
        <dbReference type="Pfam" id="PF18480"/>
    </source>
</evidence>
<proteinExistence type="predicted"/>
<evidence type="ECO:0000313" key="3">
    <source>
        <dbReference type="Proteomes" id="UP000068167"/>
    </source>
</evidence>
<dbReference type="EMBL" id="CP011339">
    <property type="protein sequence ID" value="AKV66469.1"/>
    <property type="molecule type" value="Genomic_DNA"/>
</dbReference>
<dbReference type="Proteomes" id="UP000068167">
    <property type="component" value="Chromosome"/>
</dbReference>
<feature type="domain" description="DUF5615" evidence="1">
    <location>
        <begin position="7"/>
        <end position="95"/>
    </location>
</feature>
<gene>
    <name evidence="2" type="ORF">VL20_1294</name>
</gene>